<organism evidence="2 3">
    <name type="scientific">Novosphingobium album</name>
    <name type="common">ex Liu et al. 2023</name>
    <dbReference type="NCBI Taxonomy" id="3031130"/>
    <lineage>
        <taxon>Bacteria</taxon>
        <taxon>Pseudomonadati</taxon>
        <taxon>Pseudomonadota</taxon>
        <taxon>Alphaproteobacteria</taxon>
        <taxon>Sphingomonadales</taxon>
        <taxon>Sphingomonadaceae</taxon>
        <taxon>Novosphingobium</taxon>
    </lineage>
</organism>
<dbReference type="Pfam" id="PF01425">
    <property type="entry name" value="Amidase"/>
    <property type="match status" value="1"/>
</dbReference>
<evidence type="ECO:0000313" key="3">
    <source>
        <dbReference type="Proteomes" id="UP001216253"/>
    </source>
</evidence>
<dbReference type="InterPro" id="IPR036928">
    <property type="entry name" value="AS_sf"/>
</dbReference>
<dbReference type="InterPro" id="IPR023631">
    <property type="entry name" value="Amidase_dom"/>
</dbReference>
<dbReference type="PANTHER" id="PTHR11895:SF176">
    <property type="entry name" value="AMIDASE AMID-RELATED"/>
    <property type="match status" value="1"/>
</dbReference>
<proteinExistence type="predicted"/>
<evidence type="ECO:0000313" key="2">
    <source>
        <dbReference type="EMBL" id="MDE8651535.1"/>
    </source>
</evidence>
<feature type="domain" description="Amidase" evidence="1">
    <location>
        <begin position="21"/>
        <end position="434"/>
    </location>
</feature>
<name>A0ABT5WNA6_9SPHN</name>
<keyword evidence="3" id="KW-1185">Reference proteome</keyword>
<accession>A0ABT5WNA6</accession>
<sequence>MPTLAVLAADLARGAITSRALVEACLAAIADPEGEGARAFLAVDAEGARAAADRIDGLRRAGEAVPPHAGIPLSIKDLFDVAGQVTRAGSIVLADRPPAAHDAPAVARLRTAGFIPIGRTNMTEFAFSGLGLNPHYGTPRNAWHRDEARIAGGSSSGAAISVAQGMAHAGLGTDTGGSCRIPAAFNRLAGFKPTAGRVPREGAVPLSVTLDSVGPIARSVACCAALDACLAGEAPGVPLDADLAALRLLVPTGFLVEDMEPAIAEGFSGALARLRDAGAAIVPAPLPMLDRIAAINAGGGFPAAEAYAWHRDLIESRAASYDPRVLMRICRGAEQSDHDIAALHAARAGLVREATAALAGFDAVLFPTVPIAPPRIADLADDAAYSRINLLVLRNSTAINMIDGCAISIPIGDPAGPPVGLTIAGAGHADRRVLDCAAAIEARLNVAA</sequence>
<protein>
    <submittedName>
        <fullName evidence="2">Amidase</fullName>
    </submittedName>
</protein>
<dbReference type="Gene3D" id="3.90.1300.10">
    <property type="entry name" value="Amidase signature (AS) domain"/>
    <property type="match status" value="1"/>
</dbReference>
<dbReference type="Proteomes" id="UP001216253">
    <property type="component" value="Unassembled WGS sequence"/>
</dbReference>
<dbReference type="InterPro" id="IPR000120">
    <property type="entry name" value="Amidase"/>
</dbReference>
<comment type="caution">
    <text evidence="2">The sequence shown here is derived from an EMBL/GenBank/DDBJ whole genome shotgun (WGS) entry which is preliminary data.</text>
</comment>
<dbReference type="NCBIfam" id="NF005460">
    <property type="entry name" value="PRK07056.1"/>
    <property type="match status" value="1"/>
</dbReference>
<gene>
    <name evidence="2" type="ORF">PYV00_07360</name>
</gene>
<reference evidence="2 3" key="1">
    <citation type="submission" date="2023-03" db="EMBL/GenBank/DDBJ databases">
        <title>NovoSphingobium album sp. nov. isolated from polycyclic aromatic hydrocarbons- and heavy-metal polluted soil.</title>
        <authorList>
            <person name="Liu Z."/>
            <person name="Wang K."/>
        </authorList>
    </citation>
    <scope>NUCLEOTIDE SEQUENCE [LARGE SCALE GENOMIC DNA]</scope>
    <source>
        <strain evidence="2 3">H3SJ31-1</strain>
    </source>
</reference>
<dbReference type="SUPFAM" id="SSF75304">
    <property type="entry name" value="Amidase signature (AS) enzymes"/>
    <property type="match status" value="1"/>
</dbReference>
<dbReference type="EMBL" id="JARESE010000019">
    <property type="protein sequence ID" value="MDE8651535.1"/>
    <property type="molecule type" value="Genomic_DNA"/>
</dbReference>
<dbReference type="PANTHER" id="PTHR11895">
    <property type="entry name" value="TRANSAMIDASE"/>
    <property type="match status" value="1"/>
</dbReference>
<evidence type="ECO:0000259" key="1">
    <source>
        <dbReference type="Pfam" id="PF01425"/>
    </source>
</evidence>